<dbReference type="Proteomes" id="UP000050525">
    <property type="component" value="Unassembled WGS sequence"/>
</dbReference>
<proteinExistence type="predicted"/>
<accession>A0A151NC01</accession>
<feature type="domain" description="Immunoglobulin C1-set" evidence="2">
    <location>
        <begin position="47"/>
        <end position="111"/>
    </location>
</feature>
<sequence length="274" mass="30362">MPFQEVCVQLCGIVGLQVTFKGTKVSGIARNQKPSKPSIFIMRSQNESIAACLAKDFYPKDLTISMNSGSQTMYEATDPILTSRGKYSAVKVAKLCSTVYSEVTFRGTKLDLIPRDQKPSKPSIFIMRSQNESIAACLANDFYPKDLKIFMNSGSQTIYEATDPVLTSRGKYSAVKVVKVSSEENVFCSIQHNREFINETQIAEKQSDFTSLPPVTIIPKTCNISDSNIPVMNKEENMKVFSPALLGLKIVLAKSVFFNVIMTAKLFCEASKNK</sequence>
<comment type="caution">
    <text evidence="3">The sequence shown here is derived from an EMBL/GenBank/DDBJ whole genome shotgun (WGS) entry which is preliminary data.</text>
</comment>
<dbReference type="InterPro" id="IPR036179">
    <property type="entry name" value="Ig-like_dom_sf"/>
</dbReference>
<dbReference type="Pfam" id="PF07654">
    <property type="entry name" value="C1-set"/>
    <property type="match status" value="2"/>
</dbReference>
<evidence type="ECO:0000313" key="3">
    <source>
        <dbReference type="EMBL" id="KYO34310.1"/>
    </source>
</evidence>
<dbReference type="InterPro" id="IPR013783">
    <property type="entry name" value="Ig-like_fold"/>
</dbReference>
<keyword evidence="4" id="KW-1185">Reference proteome</keyword>
<dbReference type="AlphaFoldDB" id="A0A151NC01"/>
<dbReference type="InterPro" id="IPR003597">
    <property type="entry name" value="Ig_C1-set"/>
</dbReference>
<dbReference type="SUPFAM" id="SSF48726">
    <property type="entry name" value="Immunoglobulin"/>
    <property type="match status" value="2"/>
</dbReference>
<dbReference type="Gene3D" id="2.60.40.10">
    <property type="entry name" value="Immunoglobulins"/>
    <property type="match status" value="2"/>
</dbReference>
<evidence type="ECO:0000313" key="4">
    <source>
        <dbReference type="Proteomes" id="UP000050525"/>
    </source>
</evidence>
<reference evidence="3 4" key="1">
    <citation type="journal article" date="2012" name="Genome Biol.">
        <title>Sequencing three crocodilian genomes to illuminate the evolution of archosaurs and amniotes.</title>
        <authorList>
            <person name="St John J.A."/>
            <person name="Braun E.L."/>
            <person name="Isberg S.R."/>
            <person name="Miles L.G."/>
            <person name="Chong A.Y."/>
            <person name="Gongora J."/>
            <person name="Dalzell P."/>
            <person name="Moran C."/>
            <person name="Bed'hom B."/>
            <person name="Abzhanov A."/>
            <person name="Burgess S.C."/>
            <person name="Cooksey A.M."/>
            <person name="Castoe T.A."/>
            <person name="Crawford N.G."/>
            <person name="Densmore L.D."/>
            <person name="Drew J.C."/>
            <person name="Edwards S.V."/>
            <person name="Faircloth B.C."/>
            <person name="Fujita M.K."/>
            <person name="Greenwold M.J."/>
            <person name="Hoffmann F.G."/>
            <person name="Howard J.M."/>
            <person name="Iguchi T."/>
            <person name="Janes D.E."/>
            <person name="Khan S.Y."/>
            <person name="Kohno S."/>
            <person name="de Koning A.J."/>
            <person name="Lance S.L."/>
            <person name="McCarthy F.M."/>
            <person name="McCormack J.E."/>
            <person name="Merchant M.E."/>
            <person name="Peterson D.G."/>
            <person name="Pollock D.D."/>
            <person name="Pourmand N."/>
            <person name="Raney B.J."/>
            <person name="Roessler K.A."/>
            <person name="Sanford J.R."/>
            <person name="Sawyer R.H."/>
            <person name="Schmidt C.J."/>
            <person name="Triplett E.W."/>
            <person name="Tuberville T.D."/>
            <person name="Venegas-Anaya M."/>
            <person name="Howard J.T."/>
            <person name="Jarvis E.D."/>
            <person name="Guillette L.J.Jr."/>
            <person name="Glenn T.C."/>
            <person name="Green R.E."/>
            <person name="Ray D.A."/>
        </authorList>
    </citation>
    <scope>NUCLEOTIDE SEQUENCE [LARGE SCALE GENOMIC DNA]</scope>
    <source>
        <strain evidence="3">KSC_2009_1</strain>
    </source>
</reference>
<dbReference type="SMART" id="SM00407">
    <property type="entry name" value="IGc1"/>
    <property type="match status" value="2"/>
</dbReference>
<gene>
    <name evidence="3" type="ORF">Y1Q_0007744</name>
</gene>
<keyword evidence="1" id="KW-0393">Immunoglobulin domain</keyword>
<evidence type="ECO:0000256" key="1">
    <source>
        <dbReference type="ARBA" id="ARBA00023319"/>
    </source>
</evidence>
<dbReference type="EMBL" id="AKHW03003549">
    <property type="protein sequence ID" value="KYO34310.1"/>
    <property type="molecule type" value="Genomic_DNA"/>
</dbReference>
<protein>
    <recommendedName>
        <fullName evidence="2">Immunoglobulin C1-set domain-containing protein</fullName>
    </recommendedName>
</protein>
<dbReference type="InterPro" id="IPR050380">
    <property type="entry name" value="Immune_Resp_Modulators"/>
</dbReference>
<evidence type="ECO:0000259" key="2">
    <source>
        <dbReference type="SMART" id="SM00407"/>
    </source>
</evidence>
<organism evidence="3 4">
    <name type="scientific">Alligator mississippiensis</name>
    <name type="common">American alligator</name>
    <dbReference type="NCBI Taxonomy" id="8496"/>
    <lineage>
        <taxon>Eukaryota</taxon>
        <taxon>Metazoa</taxon>
        <taxon>Chordata</taxon>
        <taxon>Craniata</taxon>
        <taxon>Vertebrata</taxon>
        <taxon>Euteleostomi</taxon>
        <taxon>Archelosauria</taxon>
        <taxon>Archosauria</taxon>
        <taxon>Crocodylia</taxon>
        <taxon>Alligatoridae</taxon>
        <taxon>Alligatorinae</taxon>
        <taxon>Alligator</taxon>
    </lineage>
</organism>
<feature type="domain" description="Immunoglobulin C1-set" evidence="2">
    <location>
        <begin position="132"/>
        <end position="198"/>
    </location>
</feature>
<name>A0A151NC01_ALLMI</name>
<dbReference type="PANTHER" id="PTHR23411">
    <property type="entry name" value="TAPASIN"/>
    <property type="match status" value="1"/>
</dbReference>